<dbReference type="AlphaFoldDB" id="A0A9D2CT30"/>
<dbReference type="Pfam" id="PF02674">
    <property type="entry name" value="Colicin_V"/>
    <property type="match status" value="1"/>
</dbReference>
<dbReference type="Proteomes" id="UP000886750">
    <property type="component" value="Unassembled WGS sequence"/>
</dbReference>
<feature type="transmembrane region" description="Helical" evidence="5">
    <location>
        <begin position="81"/>
        <end position="105"/>
    </location>
</feature>
<gene>
    <name evidence="6" type="ORF">H9729_06270</name>
</gene>
<dbReference type="GO" id="GO:0009403">
    <property type="term" value="P:toxin biosynthetic process"/>
    <property type="evidence" value="ECO:0007669"/>
    <property type="project" value="InterPro"/>
</dbReference>
<evidence type="ECO:0000256" key="2">
    <source>
        <dbReference type="ARBA" id="ARBA00022692"/>
    </source>
</evidence>
<evidence type="ECO:0000313" key="6">
    <source>
        <dbReference type="EMBL" id="HIY97277.1"/>
    </source>
</evidence>
<organism evidence="6 7">
    <name type="scientific">Candidatus Borkfalkia excrementigallinarum</name>
    <dbReference type="NCBI Taxonomy" id="2838506"/>
    <lineage>
        <taxon>Bacteria</taxon>
        <taxon>Bacillati</taxon>
        <taxon>Bacillota</taxon>
        <taxon>Clostridia</taxon>
        <taxon>Christensenellales</taxon>
        <taxon>Christensenellaceae</taxon>
        <taxon>Candidatus Borkfalkia</taxon>
    </lineage>
</organism>
<name>A0A9D2CT30_9FIRM</name>
<evidence type="ECO:0000256" key="3">
    <source>
        <dbReference type="ARBA" id="ARBA00022989"/>
    </source>
</evidence>
<evidence type="ECO:0000313" key="7">
    <source>
        <dbReference type="Proteomes" id="UP000886750"/>
    </source>
</evidence>
<keyword evidence="4 5" id="KW-0472">Membrane</keyword>
<accession>A0A9D2CT30</accession>
<keyword evidence="2 5" id="KW-0812">Transmembrane</keyword>
<dbReference type="EMBL" id="DXCQ01000057">
    <property type="protein sequence ID" value="HIY97277.1"/>
    <property type="molecule type" value="Genomic_DNA"/>
</dbReference>
<reference evidence="6" key="2">
    <citation type="submission" date="2021-04" db="EMBL/GenBank/DDBJ databases">
        <authorList>
            <person name="Gilroy R."/>
        </authorList>
    </citation>
    <scope>NUCLEOTIDE SEQUENCE</scope>
    <source>
        <strain evidence="6">1345</strain>
    </source>
</reference>
<feature type="transmembrane region" description="Helical" evidence="5">
    <location>
        <begin position="6"/>
        <end position="22"/>
    </location>
</feature>
<evidence type="ECO:0000256" key="5">
    <source>
        <dbReference type="SAM" id="Phobius"/>
    </source>
</evidence>
<protein>
    <submittedName>
        <fullName evidence="6">CvpA family protein</fullName>
    </submittedName>
</protein>
<feature type="transmembrane region" description="Helical" evidence="5">
    <location>
        <begin position="29"/>
        <end position="49"/>
    </location>
</feature>
<dbReference type="InterPro" id="IPR003825">
    <property type="entry name" value="Colicin-V_CvpA"/>
</dbReference>
<comment type="subcellular location">
    <subcellularLocation>
        <location evidence="1">Membrane</location>
        <topology evidence="1">Multi-pass membrane protein</topology>
    </subcellularLocation>
</comment>
<reference evidence="6" key="1">
    <citation type="journal article" date="2021" name="PeerJ">
        <title>Extensive microbial diversity within the chicken gut microbiome revealed by metagenomics and culture.</title>
        <authorList>
            <person name="Gilroy R."/>
            <person name="Ravi A."/>
            <person name="Getino M."/>
            <person name="Pursley I."/>
            <person name="Horton D.L."/>
            <person name="Alikhan N.F."/>
            <person name="Baker D."/>
            <person name="Gharbi K."/>
            <person name="Hall N."/>
            <person name="Watson M."/>
            <person name="Adriaenssens E.M."/>
            <person name="Foster-Nyarko E."/>
            <person name="Jarju S."/>
            <person name="Secka A."/>
            <person name="Antonio M."/>
            <person name="Oren A."/>
            <person name="Chaudhuri R.R."/>
            <person name="La Ragione R."/>
            <person name="Hildebrand F."/>
            <person name="Pallen M.J."/>
        </authorList>
    </citation>
    <scope>NUCLEOTIDE SEQUENCE</scope>
    <source>
        <strain evidence="6">1345</strain>
    </source>
</reference>
<keyword evidence="3 5" id="KW-1133">Transmembrane helix</keyword>
<feature type="transmembrane region" description="Helical" evidence="5">
    <location>
        <begin position="126"/>
        <end position="149"/>
    </location>
</feature>
<comment type="caution">
    <text evidence="6">The sequence shown here is derived from an EMBL/GenBank/DDBJ whole genome shotgun (WGS) entry which is preliminary data.</text>
</comment>
<evidence type="ECO:0000256" key="1">
    <source>
        <dbReference type="ARBA" id="ARBA00004141"/>
    </source>
</evidence>
<dbReference type="GO" id="GO:0016020">
    <property type="term" value="C:membrane"/>
    <property type="evidence" value="ECO:0007669"/>
    <property type="project" value="UniProtKB-SubCell"/>
</dbReference>
<evidence type="ECO:0000256" key="4">
    <source>
        <dbReference type="ARBA" id="ARBA00023136"/>
    </source>
</evidence>
<sequence>MNIVIDVIFVLFLALMFFFGFRKGFLTKAWWLLDIGLIVIFGIFLTPSIKAALDGSLTPALENAFTSMVESSGMNLDPAEFAGIVTSVIIWIGIAIIVIIVMAIIKAVLRRVNKIKFFGFIDKLLGGVYAVAISLAVLVVLGALAGTFVNFDVMKNAADFCSQTYIFKYVFGANPFQQYADQYVPLGTWIAGLIPQS</sequence>
<proteinExistence type="predicted"/>